<reference evidence="1" key="1">
    <citation type="submission" date="2020-11" db="EMBL/GenBank/DDBJ databases">
        <authorList>
            <person name="Tran Van P."/>
        </authorList>
    </citation>
    <scope>NUCLEOTIDE SEQUENCE</scope>
</reference>
<dbReference type="AlphaFoldDB" id="A0A7R9PB16"/>
<gene>
    <name evidence="1" type="ORF">TCMB3V08_LOCUS8859</name>
</gene>
<dbReference type="EMBL" id="OE184067">
    <property type="protein sequence ID" value="CAD7576287.1"/>
    <property type="molecule type" value="Genomic_DNA"/>
</dbReference>
<evidence type="ECO:0000313" key="1">
    <source>
        <dbReference type="EMBL" id="CAD7576287.1"/>
    </source>
</evidence>
<sequence>MRTPLLVEQGSSLPIGFCKNSRASEDPLSALQDPRGIFASLARFLRSVIDLNSTDGYYKSISTCYCDSNPDLLITSEPEKMIMTP</sequence>
<protein>
    <submittedName>
        <fullName evidence="1">(California timema) hypothetical protein</fullName>
    </submittedName>
</protein>
<accession>A0A7R9PB16</accession>
<proteinExistence type="predicted"/>
<organism evidence="1">
    <name type="scientific">Timema californicum</name>
    <name type="common">California timema</name>
    <name type="synonym">Walking stick</name>
    <dbReference type="NCBI Taxonomy" id="61474"/>
    <lineage>
        <taxon>Eukaryota</taxon>
        <taxon>Metazoa</taxon>
        <taxon>Ecdysozoa</taxon>
        <taxon>Arthropoda</taxon>
        <taxon>Hexapoda</taxon>
        <taxon>Insecta</taxon>
        <taxon>Pterygota</taxon>
        <taxon>Neoptera</taxon>
        <taxon>Polyneoptera</taxon>
        <taxon>Phasmatodea</taxon>
        <taxon>Timematodea</taxon>
        <taxon>Timematoidea</taxon>
        <taxon>Timematidae</taxon>
        <taxon>Timema</taxon>
    </lineage>
</organism>
<name>A0A7R9PB16_TIMCA</name>